<evidence type="ECO:0000313" key="2">
    <source>
        <dbReference type="Proteomes" id="UP000003175"/>
    </source>
</evidence>
<evidence type="ECO:0008006" key="3">
    <source>
        <dbReference type="Google" id="ProtNLM"/>
    </source>
</evidence>
<gene>
    <name evidence="1" type="ORF">HMPREF9432_00454</name>
</gene>
<comment type="caution">
    <text evidence="1">The sequence shown here is derived from an EMBL/GenBank/DDBJ whole genome shotgun (WGS) entry which is preliminary data.</text>
</comment>
<organism evidence="1 2">
    <name type="scientific">Selenomonas noxia F0398</name>
    <dbReference type="NCBI Taxonomy" id="702437"/>
    <lineage>
        <taxon>Bacteria</taxon>
        <taxon>Bacillati</taxon>
        <taxon>Bacillota</taxon>
        <taxon>Negativicutes</taxon>
        <taxon>Selenomonadales</taxon>
        <taxon>Selenomonadaceae</taxon>
        <taxon>Selenomonas</taxon>
    </lineage>
</organism>
<name>A0ABP2MSV7_9FIRM</name>
<dbReference type="Proteomes" id="UP000003175">
    <property type="component" value="Unassembled WGS sequence"/>
</dbReference>
<keyword evidence="2" id="KW-1185">Reference proteome</keyword>
<evidence type="ECO:0000313" key="1">
    <source>
        <dbReference type="EMBL" id="EHG25953.1"/>
    </source>
</evidence>
<reference evidence="1 2" key="1">
    <citation type="submission" date="2011-08" db="EMBL/GenBank/DDBJ databases">
        <title>The Genome Sequence of Selenomonas noxia F0398.</title>
        <authorList>
            <consortium name="The Broad Institute Genome Sequencing Platform"/>
            <person name="Earl A."/>
            <person name="Ward D."/>
            <person name="Feldgarden M."/>
            <person name="Gevers D."/>
            <person name="Izard J."/>
            <person name="Ganesan A."/>
            <person name="Blanton J.M."/>
            <person name="Baranova O.V."/>
            <person name="Tanner A.C."/>
            <person name="Dewhirst F.E."/>
            <person name="Young S.K."/>
            <person name="Zeng Q."/>
            <person name="Gargeya S."/>
            <person name="Fitzgerald M."/>
            <person name="Haas B."/>
            <person name="Abouelleil A."/>
            <person name="Alvarado L."/>
            <person name="Arachchi H.M."/>
            <person name="Berlin A."/>
            <person name="Brown A."/>
            <person name="Chapman S.B."/>
            <person name="Chen Z."/>
            <person name="Dunbar C."/>
            <person name="Freedman E."/>
            <person name="Gearin G."/>
            <person name="Gellesch M."/>
            <person name="Goldberg J."/>
            <person name="Griggs A."/>
            <person name="Gujja S."/>
            <person name="Heiman D."/>
            <person name="Howarth C."/>
            <person name="Larson L."/>
            <person name="Lui A."/>
            <person name="MacDonald P.J.P."/>
            <person name="Montmayeur A."/>
            <person name="Murphy C."/>
            <person name="Neiman D."/>
            <person name="Pearson M."/>
            <person name="Priest M."/>
            <person name="Roberts A."/>
            <person name="Saif S."/>
            <person name="Shea T."/>
            <person name="Shenoy N."/>
            <person name="Sisk P."/>
            <person name="Stolte C."/>
            <person name="Sykes S."/>
            <person name="Wortman J."/>
            <person name="Nusbaum C."/>
            <person name="Birren B."/>
        </authorList>
    </citation>
    <scope>NUCLEOTIDE SEQUENCE [LARGE SCALE GENOMIC DNA]</scope>
    <source>
        <strain evidence="1 2">F0398</strain>
    </source>
</reference>
<dbReference type="RefSeq" id="WP_006695920.1">
    <property type="nucleotide sequence ID" value="NZ_JH376857.1"/>
</dbReference>
<accession>A0ABP2MSV7</accession>
<dbReference type="Pfam" id="PF11756">
    <property type="entry name" value="YgbA_NO"/>
    <property type="match status" value="1"/>
</dbReference>
<protein>
    <recommendedName>
        <fullName evidence="3">Nitrous oxide-stimulated promoter</fullName>
    </recommendedName>
</protein>
<dbReference type="EMBL" id="ADGH01000003">
    <property type="protein sequence ID" value="EHG25953.1"/>
    <property type="molecule type" value="Genomic_DNA"/>
</dbReference>
<dbReference type="NCBIfam" id="NF007714">
    <property type="entry name" value="PRK10410.1-2"/>
    <property type="match status" value="1"/>
</dbReference>
<dbReference type="InterPro" id="IPR020483">
    <property type="entry name" value="Uncharacterised_YgbA"/>
</dbReference>
<sequence>MDTEKKRALEADVMEKMIAIYCRGKKHAARTRAPQEAAALCPDCRRLLAYARERLVRCPRMHVKSFCSVCPVHCYSTDMREQIRAVMRYSGPRMLLHHPLMTFHHIWIDYKARKNEKKGSPS</sequence>
<proteinExistence type="predicted"/>